<reference evidence="3" key="1">
    <citation type="journal article" date="2021" name="Nat. Commun.">
        <title>Genetic determinants of endophytism in the Arabidopsis root mycobiome.</title>
        <authorList>
            <person name="Mesny F."/>
            <person name="Miyauchi S."/>
            <person name="Thiergart T."/>
            <person name="Pickel B."/>
            <person name="Atanasova L."/>
            <person name="Karlsson M."/>
            <person name="Huettel B."/>
            <person name="Barry K.W."/>
            <person name="Haridas S."/>
            <person name="Chen C."/>
            <person name="Bauer D."/>
            <person name="Andreopoulos W."/>
            <person name="Pangilinan J."/>
            <person name="LaButti K."/>
            <person name="Riley R."/>
            <person name="Lipzen A."/>
            <person name="Clum A."/>
            <person name="Drula E."/>
            <person name="Henrissat B."/>
            <person name="Kohler A."/>
            <person name="Grigoriev I.V."/>
            <person name="Martin F.M."/>
            <person name="Hacquard S."/>
        </authorList>
    </citation>
    <scope>NUCLEOTIDE SEQUENCE</scope>
    <source>
        <strain evidence="3">MPI-SDFR-AT-0120</strain>
    </source>
</reference>
<keyword evidence="1" id="KW-0479">Metal-binding</keyword>
<accession>A0A8K0R3U0</accession>
<dbReference type="PROSITE" id="PS00934">
    <property type="entry name" value="GLYOXALASE_I_1"/>
    <property type="match status" value="1"/>
</dbReference>
<dbReference type="GO" id="GO:0004493">
    <property type="term" value="F:methylmalonyl-CoA epimerase activity"/>
    <property type="evidence" value="ECO:0007669"/>
    <property type="project" value="TreeGrafter"/>
</dbReference>
<dbReference type="InterPro" id="IPR037523">
    <property type="entry name" value="VOC_core"/>
</dbReference>
<dbReference type="Gene3D" id="3.10.180.10">
    <property type="entry name" value="2,3-Dihydroxybiphenyl 1,2-Dioxygenase, domain 1"/>
    <property type="match status" value="1"/>
</dbReference>
<organism evidence="3 4">
    <name type="scientific">Paraphoma chrysanthemicola</name>
    <dbReference type="NCBI Taxonomy" id="798071"/>
    <lineage>
        <taxon>Eukaryota</taxon>
        <taxon>Fungi</taxon>
        <taxon>Dikarya</taxon>
        <taxon>Ascomycota</taxon>
        <taxon>Pezizomycotina</taxon>
        <taxon>Dothideomycetes</taxon>
        <taxon>Pleosporomycetidae</taxon>
        <taxon>Pleosporales</taxon>
        <taxon>Pleosporineae</taxon>
        <taxon>Phaeosphaeriaceae</taxon>
        <taxon>Paraphoma</taxon>
    </lineage>
</organism>
<dbReference type="InterPro" id="IPR004360">
    <property type="entry name" value="Glyas_Fos-R_dOase_dom"/>
</dbReference>
<keyword evidence="4" id="KW-1185">Reference proteome</keyword>
<dbReference type="GO" id="GO:0046491">
    <property type="term" value="P:L-methylmalonyl-CoA metabolic process"/>
    <property type="evidence" value="ECO:0007669"/>
    <property type="project" value="TreeGrafter"/>
</dbReference>
<feature type="domain" description="VOC" evidence="2">
    <location>
        <begin position="10"/>
        <end position="160"/>
    </location>
</feature>
<dbReference type="PROSITE" id="PS51819">
    <property type="entry name" value="VOC"/>
    <property type="match status" value="1"/>
</dbReference>
<evidence type="ECO:0000259" key="2">
    <source>
        <dbReference type="PROSITE" id="PS51819"/>
    </source>
</evidence>
<dbReference type="OrthoDB" id="16820at2759"/>
<gene>
    <name evidence="3" type="ORF">FB567DRAFT_92712</name>
</gene>
<dbReference type="InterPro" id="IPR029068">
    <property type="entry name" value="Glyas_Bleomycin-R_OHBP_Dase"/>
</dbReference>
<dbReference type="InterPro" id="IPR051785">
    <property type="entry name" value="MMCE/EMCE_epimerase"/>
</dbReference>
<dbReference type="Proteomes" id="UP000813461">
    <property type="component" value="Unassembled WGS sequence"/>
</dbReference>
<dbReference type="PANTHER" id="PTHR43048:SF6">
    <property type="entry name" value="BLR8189 PROTEIN"/>
    <property type="match status" value="1"/>
</dbReference>
<dbReference type="InterPro" id="IPR018146">
    <property type="entry name" value="Glyoxalase_1_CS"/>
</dbReference>
<sequence length="170" mass="18720">MPPSALHNHVINHIAISVPHLDAAIAFYTTCFGFQPIRRNRVTSRTSAPDAPIFRIYGDALKEVKIAYLGTGNGVGFEIFEFVDPVCREVVDRGFEFTTPGVFHIAVTVPDVEDAVSRVKEHGGRQIGETVELGRGVNGEMRFAAYLRDPWGTVVEVLSCGFEALMANRE</sequence>
<dbReference type="AlphaFoldDB" id="A0A8K0R3U0"/>
<proteinExistence type="predicted"/>
<dbReference type="SUPFAM" id="SSF54593">
    <property type="entry name" value="Glyoxalase/Bleomycin resistance protein/Dihydroxybiphenyl dioxygenase"/>
    <property type="match status" value="1"/>
</dbReference>
<protein>
    <recommendedName>
        <fullName evidence="2">VOC domain-containing protein</fullName>
    </recommendedName>
</protein>
<dbReference type="GO" id="GO:0046872">
    <property type="term" value="F:metal ion binding"/>
    <property type="evidence" value="ECO:0007669"/>
    <property type="project" value="UniProtKB-KW"/>
</dbReference>
<evidence type="ECO:0000256" key="1">
    <source>
        <dbReference type="ARBA" id="ARBA00022723"/>
    </source>
</evidence>
<evidence type="ECO:0000313" key="3">
    <source>
        <dbReference type="EMBL" id="KAH7083828.1"/>
    </source>
</evidence>
<dbReference type="EMBL" id="JAGMVJ010000013">
    <property type="protein sequence ID" value="KAH7083828.1"/>
    <property type="molecule type" value="Genomic_DNA"/>
</dbReference>
<dbReference type="Pfam" id="PF00903">
    <property type="entry name" value="Glyoxalase"/>
    <property type="match status" value="1"/>
</dbReference>
<comment type="caution">
    <text evidence="3">The sequence shown here is derived from an EMBL/GenBank/DDBJ whole genome shotgun (WGS) entry which is preliminary data.</text>
</comment>
<evidence type="ECO:0000313" key="4">
    <source>
        <dbReference type="Proteomes" id="UP000813461"/>
    </source>
</evidence>
<dbReference type="GO" id="GO:0004462">
    <property type="term" value="F:lactoylglutathione lyase activity"/>
    <property type="evidence" value="ECO:0007669"/>
    <property type="project" value="InterPro"/>
</dbReference>
<dbReference type="PANTHER" id="PTHR43048">
    <property type="entry name" value="METHYLMALONYL-COA EPIMERASE"/>
    <property type="match status" value="1"/>
</dbReference>
<name>A0A8K0R3U0_9PLEO</name>